<evidence type="ECO:0000256" key="1">
    <source>
        <dbReference type="SAM" id="SignalP"/>
    </source>
</evidence>
<organism evidence="2 3">
    <name type="scientific">Frankliniella fusca</name>
    <dbReference type="NCBI Taxonomy" id="407009"/>
    <lineage>
        <taxon>Eukaryota</taxon>
        <taxon>Metazoa</taxon>
        <taxon>Ecdysozoa</taxon>
        <taxon>Arthropoda</taxon>
        <taxon>Hexapoda</taxon>
        <taxon>Insecta</taxon>
        <taxon>Pterygota</taxon>
        <taxon>Neoptera</taxon>
        <taxon>Paraneoptera</taxon>
        <taxon>Thysanoptera</taxon>
        <taxon>Terebrantia</taxon>
        <taxon>Thripoidea</taxon>
        <taxon>Thripidae</taxon>
        <taxon>Frankliniella</taxon>
    </lineage>
</organism>
<dbReference type="PANTHER" id="PTHR39945">
    <property type="entry name" value="FI14129P"/>
    <property type="match status" value="1"/>
</dbReference>
<accession>A0AAE1HQ53</accession>
<proteinExistence type="predicted"/>
<reference evidence="2" key="2">
    <citation type="journal article" date="2023" name="BMC Genomics">
        <title>Pest status, molecular evolution, and epigenetic factors derived from the genome assembly of Frankliniella fusca, a thysanopteran phytovirus vector.</title>
        <authorList>
            <person name="Catto M.A."/>
            <person name="Labadie P.E."/>
            <person name="Jacobson A.L."/>
            <person name="Kennedy G.G."/>
            <person name="Srinivasan R."/>
            <person name="Hunt B.G."/>
        </authorList>
    </citation>
    <scope>NUCLEOTIDE SEQUENCE</scope>
    <source>
        <strain evidence="2">PL_HMW_Pooled</strain>
    </source>
</reference>
<name>A0AAE1HQ53_9NEOP</name>
<sequence length="108" mass="12256">MAFLYRINIRNETLELECLLALVLAACALSLQQRVDAVPIYDFILKAPDSASVMPEDNACYKDEGGVEELCQRCAKLTKSNVVYPMCCEDHDAAREWCFSYVNFHGRQ</sequence>
<dbReference type="PANTHER" id="PTHR39945:SF1">
    <property type="entry name" value="FI14129P"/>
    <property type="match status" value="1"/>
</dbReference>
<protein>
    <submittedName>
        <fullName evidence="2">Reticulon-2</fullName>
    </submittedName>
</protein>
<reference evidence="2" key="1">
    <citation type="submission" date="2021-07" db="EMBL/GenBank/DDBJ databases">
        <authorList>
            <person name="Catto M.A."/>
            <person name="Jacobson A."/>
            <person name="Kennedy G."/>
            <person name="Labadie P."/>
            <person name="Hunt B.G."/>
            <person name="Srinivasan R."/>
        </authorList>
    </citation>
    <scope>NUCLEOTIDE SEQUENCE</scope>
    <source>
        <strain evidence="2">PL_HMW_Pooled</strain>
        <tissue evidence="2">Head</tissue>
    </source>
</reference>
<comment type="caution">
    <text evidence="2">The sequence shown here is derived from an EMBL/GenBank/DDBJ whole genome shotgun (WGS) entry which is preliminary data.</text>
</comment>
<dbReference type="EMBL" id="JAHWGI010001227">
    <property type="protein sequence ID" value="KAK3925392.1"/>
    <property type="molecule type" value="Genomic_DNA"/>
</dbReference>
<keyword evidence="3" id="KW-1185">Reference proteome</keyword>
<gene>
    <name evidence="2" type="ORF">KUF71_013599</name>
</gene>
<evidence type="ECO:0000313" key="3">
    <source>
        <dbReference type="Proteomes" id="UP001219518"/>
    </source>
</evidence>
<keyword evidence="1" id="KW-0732">Signal</keyword>
<evidence type="ECO:0000313" key="2">
    <source>
        <dbReference type="EMBL" id="KAK3925392.1"/>
    </source>
</evidence>
<feature type="chain" id="PRO_5042256740" evidence="1">
    <location>
        <begin position="38"/>
        <end position="108"/>
    </location>
</feature>
<dbReference type="AlphaFoldDB" id="A0AAE1HQ53"/>
<feature type="signal peptide" evidence="1">
    <location>
        <begin position="1"/>
        <end position="37"/>
    </location>
</feature>
<dbReference type="Proteomes" id="UP001219518">
    <property type="component" value="Unassembled WGS sequence"/>
</dbReference>